<keyword evidence="1 3" id="KW-0378">Hydrolase</keyword>
<dbReference type="STRING" id="68895.RR42_s0970"/>
<dbReference type="InterPro" id="IPR050261">
    <property type="entry name" value="FrsA_esterase"/>
</dbReference>
<dbReference type="InterPro" id="IPR029058">
    <property type="entry name" value="AB_hydrolase_fold"/>
</dbReference>
<dbReference type="PANTHER" id="PTHR22946:SF9">
    <property type="entry name" value="POLYKETIDE TRANSFERASE AF380"/>
    <property type="match status" value="1"/>
</dbReference>
<dbReference type="GO" id="GO:0052689">
    <property type="term" value="F:carboxylic ester hydrolase activity"/>
    <property type="evidence" value="ECO:0007669"/>
    <property type="project" value="UniProtKB-ARBA"/>
</dbReference>
<evidence type="ECO:0000256" key="1">
    <source>
        <dbReference type="ARBA" id="ARBA00022801"/>
    </source>
</evidence>
<dbReference type="RefSeq" id="WP_043354086.1">
    <property type="nucleotide sequence ID" value="NZ_CP010537.1"/>
</dbReference>
<dbReference type="AlphaFoldDB" id="A0A0C4YIU7"/>
<dbReference type="Gene3D" id="3.40.50.1820">
    <property type="entry name" value="alpha/beta hydrolase"/>
    <property type="match status" value="1"/>
</dbReference>
<dbReference type="SUPFAM" id="SSF53474">
    <property type="entry name" value="alpha/beta-Hydrolases"/>
    <property type="match status" value="1"/>
</dbReference>
<evidence type="ECO:0000259" key="2">
    <source>
        <dbReference type="Pfam" id="PF12146"/>
    </source>
</evidence>
<dbReference type="InterPro" id="IPR022742">
    <property type="entry name" value="Hydrolase_4"/>
</dbReference>
<feature type="domain" description="Serine aminopeptidase S33" evidence="2">
    <location>
        <begin position="44"/>
        <end position="280"/>
    </location>
</feature>
<organism evidence="3 4">
    <name type="scientific">Cupriavidus basilensis</name>
    <dbReference type="NCBI Taxonomy" id="68895"/>
    <lineage>
        <taxon>Bacteria</taxon>
        <taxon>Pseudomonadati</taxon>
        <taxon>Pseudomonadota</taxon>
        <taxon>Betaproteobacteria</taxon>
        <taxon>Burkholderiales</taxon>
        <taxon>Burkholderiaceae</taxon>
        <taxon>Cupriavidus</taxon>
    </lineage>
</organism>
<dbReference type="OrthoDB" id="9805123at2"/>
<proteinExistence type="predicted"/>
<keyword evidence="4" id="KW-1185">Reference proteome</keyword>
<reference evidence="3 4" key="1">
    <citation type="journal article" date="2015" name="Genome Announc.">
        <title>Complete Genome Sequence of Cupriavidus basilensis 4G11, Isolated from the Oak Ridge Field Research Center Site.</title>
        <authorList>
            <person name="Ray J."/>
            <person name="Waters R.J."/>
            <person name="Skerker J.M."/>
            <person name="Kuehl J.V."/>
            <person name="Price M.N."/>
            <person name="Huang J."/>
            <person name="Chakraborty R."/>
            <person name="Arkin A.P."/>
            <person name="Deutschbauer A."/>
        </authorList>
    </citation>
    <scope>NUCLEOTIDE SEQUENCE [LARGE SCALE GENOMIC DNA]</scope>
    <source>
        <strain evidence="3">4G11</strain>
    </source>
</reference>
<dbReference type="PANTHER" id="PTHR22946">
    <property type="entry name" value="DIENELACTONE HYDROLASE DOMAIN-CONTAINING PROTEIN-RELATED"/>
    <property type="match status" value="1"/>
</dbReference>
<evidence type="ECO:0000313" key="3">
    <source>
        <dbReference type="EMBL" id="AJG22560.1"/>
    </source>
</evidence>
<evidence type="ECO:0000313" key="4">
    <source>
        <dbReference type="Proteomes" id="UP000031843"/>
    </source>
</evidence>
<dbReference type="EMBL" id="CP010537">
    <property type="protein sequence ID" value="AJG22560.1"/>
    <property type="molecule type" value="Genomic_DNA"/>
</dbReference>
<sequence>MSALPQSCAATTGAFTRQDVSFDSGESYCSAWLYLPAGVERPPVVVLGHGLGAIREMRLDAFSERFAAAGIATLAFTYRYFGDSGGQPRQLMSVKRQLADWEAALAFVKRRTDVDGRRLAVWGSSFGGGHAITVASRHPELLAAISQCPFTDGLASATALGLKGTLKVTPVILRDFMAKLMGRAPVMVPIAAIPGQPALMNAHDALPGYMALMPTGMKFVNHVAARVLPEIVTYRPGHCAARVTVPILFCVSNTDTVTPPGRTLALARRAPRGEIKRYDAGHFDFYMGAAFEQLVADQTRFLTRHLLGDR</sequence>
<accession>A0A0C4YIU7</accession>
<gene>
    <name evidence="3" type="ORF">RR42_s0970</name>
</gene>
<dbReference type="KEGG" id="cbw:RR42_s0970"/>
<name>A0A0C4YIU7_9BURK</name>
<protein>
    <submittedName>
        <fullName evidence="3">Alpha/beta hydrolase fold</fullName>
    </submittedName>
</protein>
<dbReference type="Pfam" id="PF12146">
    <property type="entry name" value="Hydrolase_4"/>
    <property type="match status" value="1"/>
</dbReference>
<dbReference type="Proteomes" id="UP000031843">
    <property type="component" value="Chromosome secondary"/>
</dbReference>